<dbReference type="EMBL" id="MU268175">
    <property type="protein sequence ID" value="KAH7905512.1"/>
    <property type="molecule type" value="Genomic_DNA"/>
</dbReference>
<organism evidence="1 2">
    <name type="scientific">Hygrophoropsis aurantiaca</name>
    <dbReference type="NCBI Taxonomy" id="72124"/>
    <lineage>
        <taxon>Eukaryota</taxon>
        <taxon>Fungi</taxon>
        <taxon>Dikarya</taxon>
        <taxon>Basidiomycota</taxon>
        <taxon>Agaricomycotina</taxon>
        <taxon>Agaricomycetes</taxon>
        <taxon>Agaricomycetidae</taxon>
        <taxon>Boletales</taxon>
        <taxon>Coniophorineae</taxon>
        <taxon>Hygrophoropsidaceae</taxon>
        <taxon>Hygrophoropsis</taxon>
    </lineage>
</organism>
<dbReference type="Proteomes" id="UP000790377">
    <property type="component" value="Unassembled WGS sequence"/>
</dbReference>
<protein>
    <submittedName>
        <fullName evidence="1">Uncharacterized protein</fullName>
    </submittedName>
</protein>
<evidence type="ECO:0000313" key="2">
    <source>
        <dbReference type="Proteomes" id="UP000790377"/>
    </source>
</evidence>
<keyword evidence="2" id="KW-1185">Reference proteome</keyword>
<accession>A0ACB7ZXY8</accession>
<evidence type="ECO:0000313" key="1">
    <source>
        <dbReference type="EMBL" id="KAH7905512.1"/>
    </source>
</evidence>
<gene>
    <name evidence="1" type="ORF">BJ138DRAFT_1164649</name>
</gene>
<reference evidence="1" key="1">
    <citation type="journal article" date="2021" name="New Phytol.">
        <title>Evolutionary innovations through gain and loss of genes in the ectomycorrhizal Boletales.</title>
        <authorList>
            <person name="Wu G."/>
            <person name="Miyauchi S."/>
            <person name="Morin E."/>
            <person name="Kuo A."/>
            <person name="Drula E."/>
            <person name="Varga T."/>
            <person name="Kohler A."/>
            <person name="Feng B."/>
            <person name="Cao Y."/>
            <person name="Lipzen A."/>
            <person name="Daum C."/>
            <person name="Hundley H."/>
            <person name="Pangilinan J."/>
            <person name="Johnson J."/>
            <person name="Barry K."/>
            <person name="LaButti K."/>
            <person name="Ng V."/>
            <person name="Ahrendt S."/>
            <person name="Min B."/>
            <person name="Choi I.G."/>
            <person name="Park H."/>
            <person name="Plett J.M."/>
            <person name="Magnuson J."/>
            <person name="Spatafora J.W."/>
            <person name="Nagy L.G."/>
            <person name="Henrissat B."/>
            <person name="Grigoriev I.V."/>
            <person name="Yang Z.L."/>
            <person name="Xu J."/>
            <person name="Martin F.M."/>
        </authorList>
    </citation>
    <scope>NUCLEOTIDE SEQUENCE</scope>
    <source>
        <strain evidence="1">ATCC 28755</strain>
    </source>
</reference>
<comment type="caution">
    <text evidence="1">The sequence shown here is derived from an EMBL/GenBank/DDBJ whole genome shotgun (WGS) entry which is preliminary data.</text>
</comment>
<proteinExistence type="predicted"/>
<sequence>MSPPPVIATALDVVGIGQRRLSIDSIAGQSDCNDENLSLWGSPVKLKAGIPKLPSRALQKFPSIPQNPITLTDFENFCSGEENNGFADYLGASSFSSLDQPVTSAGEACETFGKRTLSQLLDDDDDWFGKPNSESASVHSRETRSLPRRASAVPSSTSSGERRNDAYHDANGRKLSASSINTNLGGQNAQDTSGFPVPLPSASEVHGFAPNDLPYNHRGAVYGQRSHDITSSAYASNVSDQGLTHNSEFFSQSTGPLPTPNFVFGSGPVDLNEGFTSQLTTGDPHIASFSVTPEPNLVSRSTIHEKRQSVQPSPTIPDECVNDYDAYRDPSGFMDFSEPQLQNNPTSIPDPTSIAEFSYNGGQMQSAPTQASSNAQVGEINLGTDTFEPSAFNVPSDAQFLSEFECPQYLMSMVGPDSAPSTQHKEDHVVRRREDFVRGQPAKSSFDISKSICSPTQSVPPDVLDPRPLQTNSKNPTVVPEEYMHTFPPYSTLPASRSTGHTPAQYRPQSHAPSHMMTGYPLPMTMTQAQQTVTTANPGQISTYIAVDPHSITTPRSHNSRRKDGCTSVLLEGVPVDACSAHVKKATFFPCLWNDDHACGMWIHADLTAVIEHLLRWHDMQLPKGPLNEMAMRCRWPGCTEQLFRDTASLAQHILKHNGQIYCCAGCSAFFSSWQSTIILHQTASQCEDKGIYEVENYVPRVLNVPPPQEPSSNKRARRTT</sequence>
<name>A0ACB7ZXY8_9AGAM</name>